<organism evidence="1 2">
    <name type="scientific">Salmonella enterica subsp. enterica serovar Bovismorbificans</name>
    <dbReference type="NCBI Taxonomy" id="58097"/>
    <lineage>
        <taxon>Bacteria</taxon>
        <taxon>Pseudomonadati</taxon>
        <taxon>Pseudomonadota</taxon>
        <taxon>Gammaproteobacteria</taxon>
        <taxon>Enterobacterales</taxon>
        <taxon>Enterobacteriaceae</taxon>
        <taxon>Salmonella</taxon>
    </lineage>
</organism>
<protein>
    <submittedName>
        <fullName evidence="1">Uncharacterized protein</fullName>
    </submittedName>
</protein>
<proteinExistence type="predicted"/>
<evidence type="ECO:0000313" key="2">
    <source>
        <dbReference type="Proteomes" id="UP000041314"/>
    </source>
</evidence>
<sequence>MCCSSMYSVRSGNTSLIGTTPIVRIANDALIFIPPYYFVVIPGQIFTRSPRYLPYKSQKA</sequence>
<dbReference type="AlphaFoldDB" id="A0A655BUZ1"/>
<reference evidence="1 2" key="1">
    <citation type="submission" date="2015-03" db="EMBL/GenBank/DDBJ databases">
        <authorList>
            <consortium name="Pathogen Informatics"/>
        </authorList>
    </citation>
    <scope>NUCLEOTIDE SEQUENCE [LARGE SCALE GENOMIC DNA]</scope>
    <source>
        <strain evidence="1 2">A1104</strain>
    </source>
</reference>
<name>A0A655BUZ1_SALET</name>
<dbReference type="Proteomes" id="UP000041314">
    <property type="component" value="Unassembled WGS sequence"/>
</dbReference>
<dbReference type="EMBL" id="CQPA01000005">
    <property type="protein sequence ID" value="CNT80213.1"/>
    <property type="molecule type" value="Genomic_DNA"/>
</dbReference>
<evidence type="ECO:0000313" key="1">
    <source>
        <dbReference type="EMBL" id="CNT80213.1"/>
    </source>
</evidence>
<gene>
    <name evidence="1" type="ORF">ERS008198_01074</name>
</gene>
<accession>A0A655BUZ1</accession>